<comment type="caution">
    <text evidence="12">The sequence shown here is derived from an EMBL/GenBank/DDBJ whole genome shotgun (WGS) entry which is preliminary data.</text>
</comment>
<organism evidence="12 13">
    <name type="scientific">Sinanodonta woodiana</name>
    <name type="common">Chinese pond mussel</name>
    <name type="synonym">Anodonta woodiana</name>
    <dbReference type="NCBI Taxonomy" id="1069815"/>
    <lineage>
        <taxon>Eukaryota</taxon>
        <taxon>Metazoa</taxon>
        <taxon>Spiralia</taxon>
        <taxon>Lophotrochozoa</taxon>
        <taxon>Mollusca</taxon>
        <taxon>Bivalvia</taxon>
        <taxon>Autobranchia</taxon>
        <taxon>Heteroconchia</taxon>
        <taxon>Palaeoheterodonta</taxon>
        <taxon>Unionida</taxon>
        <taxon>Unionoidea</taxon>
        <taxon>Unionidae</taxon>
        <taxon>Unioninae</taxon>
        <taxon>Sinanodonta</taxon>
    </lineage>
</organism>
<evidence type="ECO:0000256" key="10">
    <source>
        <dbReference type="SAM" id="Phobius"/>
    </source>
</evidence>
<dbReference type="PRINTS" id="PR00237">
    <property type="entry name" value="GPCRRHODOPSN"/>
</dbReference>
<feature type="region of interest" description="Disordered" evidence="9">
    <location>
        <begin position="315"/>
        <end position="339"/>
    </location>
</feature>
<feature type="domain" description="G-protein coupled receptors family 1 profile" evidence="11">
    <location>
        <begin position="40"/>
        <end position="582"/>
    </location>
</feature>
<feature type="compositionally biased region" description="Low complexity" evidence="9">
    <location>
        <begin position="402"/>
        <end position="414"/>
    </location>
</feature>
<feature type="transmembrane region" description="Helical" evidence="10">
    <location>
        <begin position="139"/>
        <end position="161"/>
    </location>
</feature>
<keyword evidence="13" id="KW-1185">Reference proteome</keyword>
<feature type="region of interest" description="Disordered" evidence="9">
    <location>
        <begin position="238"/>
        <end position="274"/>
    </location>
</feature>
<name>A0ABD3XQW9_SINWO</name>
<dbReference type="Pfam" id="PF00001">
    <property type="entry name" value="7tm_1"/>
    <property type="match status" value="1"/>
</dbReference>
<protein>
    <recommendedName>
        <fullName evidence="11">G-protein coupled receptors family 1 profile domain-containing protein</fullName>
    </recommendedName>
</protein>
<feature type="transmembrane region" description="Helical" evidence="10">
    <location>
        <begin position="20"/>
        <end position="47"/>
    </location>
</feature>
<keyword evidence="2 8" id="KW-0812">Transmembrane</keyword>
<comment type="subcellular location">
    <subcellularLocation>
        <location evidence="1">Membrane</location>
        <topology evidence="1">Multi-pass membrane protein</topology>
    </subcellularLocation>
</comment>
<feature type="transmembrane region" description="Helical" evidence="10">
    <location>
        <begin position="59"/>
        <end position="80"/>
    </location>
</feature>
<feature type="transmembrane region" description="Helical" evidence="10">
    <location>
        <begin position="100"/>
        <end position="118"/>
    </location>
</feature>
<dbReference type="AlphaFoldDB" id="A0ABD3XQW9"/>
<evidence type="ECO:0000256" key="1">
    <source>
        <dbReference type="ARBA" id="ARBA00004141"/>
    </source>
</evidence>
<comment type="similarity">
    <text evidence="8">Belongs to the G-protein coupled receptor 1 family.</text>
</comment>
<evidence type="ECO:0000313" key="13">
    <source>
        <dbReference type="Proteomes" id="UP001634394"/>
    </source>
</evidence>
<dbReference type="GO" id="GO:0004930">
    <property type="term" value="F:G protein-coupled receptor activity"/>
    <property type="evidence" value="ECO:0007669"/>
    <property type="project" value="UniProtKB-KW"/>
</dbReference>
<dbReference type="CDD" id="cd00637">
    <property type="entry name" value="7tm_classA_rhodopsin-like"/>
    <property type="match status" value="2"/>
</dbReference>
<dbReference type="GO" id="GO:0016020">
    <property type="term" value="C:membrane"/>
    <property type="evidence" value="ECO:0007669"/>
    <property type="project" value="UniProtKB-SubCell"/>
</dbReference>
<evidence type="ECO:0000256" key="9">
    <source>
        <dbReference type="SAM" id="MobiDB-lite"/>
    </source>
</evidence>
<evidence type="ECO:0000256" key="8">
    <source>
        <dbReference type="RuleBase" id="RU000688"/>
    </source>
</evidence>
<keyword evidence="3 10" id="KW-1133">Transmembrane helix</keyword>
<evidence type="ECO:0000256" key="5">
    <source>
        <dbReference type="ARBA" id="ARBA00023136"/>
    </source>
</evidence>
<evidence type="ECO:0000259" key="11">
    <source>
        <dbReference type="PROSITE" id="PS50262"/>
    </source>
</evidence>
<dbReference type="PANTHER" id="PTHR24238:SF47">
    <property type="entry name" value="ECDYSTEROIDS_DOPAMINE RECEPTOR-RELATED"/>
    <property type="match status" value="1"/>
</dbReference>
<gene>
    <name evidence="12" type="ORF">ACJMK2_000356</name>
</gene>
<feature type="transmembrane region" description="Helical" evidence="10">
    <location>
        <begin position="190"/>
        <end position="216"/>
    </location>
</feature>
<feature type="compositionally biased region" description="Basic residues" evidence="9">
    <location>
        <begin position="424"/>
        <end position="433"/>
    </location>
</feature>
<dbReference type="Gene3D" id="1.20.1070.10">
    <property type="entry name" value="Rhodopsin 7-helix transmembrane proteins"/>
    <property type="match status" value="2"/>
</dbReference>
<evidence type="ECO:0000313" key="12">
    <source>
        <dbReference type="EMBL" id="KAL3887971.1"/>
    </source>
</evidence>
<dbReference type="SUPFAM" id="SSF81321">
    <property type="entry name" value="Family A G protein-coupled receptor-like"/>
    <property type="match status" value="1"/>
</dbReference>
<dbReference type="PANTHER" id="PTHR24238">
    <property type="entry name" value="G-PROTEIN COUPLED RECEPTOR"/>
    <property type="match status" value="1"/>
</dbReference>
<evidence type="ECO:0000256" key="2">
    <source>
        <dbReference type="ARBA" id="ARBA00022692"/>
    </source>
</evidence>
<reference evidence="12 13" key="1">
    <citation type="submission" date="2024-11" db="EMBL/GenBank/DDBJ databases">
        <title>Chromosome-level genome assembly of the freshwater bivalve Anodonta woodiana.</title>
        <authorList>
            <person name="Chen X."/>
        </authorList>
    </citation>
    <scope>NUCLEOTIDE SEQUENCE [LARGE SCALE GENOMIC DNA]</scope>
    <source>
        <strain evidence="12">MN2024</strain>
        <tissue evidence="12">Gills</tissue>
    </source>
</reference>
<accession>A0ABD3XQW9</accession>
<dbReference type="PROSITE" id="PS50262">
    <property type="entry name" value="G_PROTEIN_RECEP_F1_2"/>
    <property type="match status" value="1"/>
</dbReference>
<evidence type="ECO:0000256" key="4">
    <source>
        <dbReference type="ARBA" id="ARBA00023040"/>
    </source>
</evidence>
<feature type="transmembrane region" description="Helical" evidence="10">
    <location>
        <begin position="519"/>
        <end position="543"/>
    </location>
</feature>
<keyword evidence="5 10" id="KW-0472">Membrane</keyword>
<evidence type="ECO:0000256" key="3">
    <source>
        <dbReference type="ARBA" id="ARBA00022989"/>
    </source>
</evidence>
<keyword evidence="4 8" id="KW-0297">G-protein coupled receptor</keyword>
<feature type="compositionally biased region" description="Low complexity" evidence="9">
    <location>
        <begin position="248"/>
        <end position="263"/>
    </location>
</feature>
<proteinExistence type="inferred from homology"/>
<dbReference type="PROSITE" id="PS00237">
    <property type="entry name" value="G_PROTEIN_RECEP_F1_1"/>
    <property type="match status" value="1"/>
</dbReference>
<evidence type="ECO:0000256" key="7">
    <source>
        <dbReference type="ARBA" id="ARBA00023224"/>
    </source>
</evidence>
<keyword evidence="6 8" id="KW-0675">Receptor</keyword>
<dbReference type="EMBL" id="JBJQND010000001">
    <property type="protein sequence ID" value="KAL3887971.1"/>
    <property type="molecule type" value="Genomic_DNA"/>
</dbReference>
<dbReference type="Proteomes" id="UP001634394">
    <property type="component" value="Unassembled WGS sequence"/>
</dbReference>
<dbReference type="InterPro" id="IPR000276">
    <property type="entry name" value="GPCR_Rhodpsn"/>
</dbReference>
<dbReference type="InterPro" id="IPR017452">
    <property type="entry name" value="GPCR_Rhodpsn_7TM"/>
</dbReference>
<sequence length="621" mass="69558">MSNSSIDKNALLWEKSGHVATVLIPAFLFVGVLMVIGFVGNSAALYFYGWKTKTTPATIFIFALAIFDLLSCCISMPMEISDMRYFFTFESVAACKMFRFVNHFAVIASALTLLGIAVDRYRRICKPFDNQMTIRQARIVCGVCASASVLFSWPAMVLYTAQPVNVKYTETVYLQGKDCTITLDESYRPYIWAFHIFHFIGFIVMTIALAILYALIGRQLFKHKKFRFYVTKNSIRRTQSGQSGSLGTECSSSEQVNSSSNTVPTQSSQDYMEQYDEEDKVFSDNVQELHDEVTDEIPDATPDNSVDLREFVTRGMPEVDADRPTSGRTVVTDISGRSKRSIQSVKSVTICDPSQNQVFKIESRREEQSWPEAQAPENDKSNSKWINGITRPESASSIATFSTRPPSAMSSASSKDSDTQPGSSKRKKSKQKRPSSASSLGSTSNKVRPISAGTTATTAVSTISGTSSFKSNASSKSMLILQKLKMGYWKKNRDGRVNTDTDNVKDLRMKLLDINTIKYTVIMFIVALLFVVSFLPYLSLIIWNTFSINDYEINFFSDSAMVGYEIGIRSYFINTACNPLVYGFFNSQFRDFFFSVFCCCCYGQKKTKRNKTKSNAADEGN</sequence>
<keyword evidence="7 8" id="KW-0807">Transducer</keyword>
<evidence type="ECO:0000256" key="6">
    <source>
        <dbReference type="ARBA" id="ARBA00023170"/>
    </source>
</evidence>
<feature type="region of interest" description="Disordered" evidence="9">
    <location>
        <begin position="362"/>
        <end position="451"/>
    </location>
</feature>